<accession>A0AAW1P503</accession>
<protein>
    <recommendedName>
        <fullName evidence="2">Magnesium transporter</fullName>
    </recommendedName>
</protein>
<keyword evidence="2" id="KW-0812">Transmembrane</keyword>
<dbReference type="Pfam" id="PF22099">
    <property type="entry name" value="MRS2-like"/>
    <property type="match status" value="1"/>
</dbReference>
<keyword evidence="2" id="KW-1133">Transmembrane helix</keyword>
<organism evidence="4 5">
    <name type="scientific">[Myrmecia] bisecta</name>
    <dbReference type="NCBI Taxonomy" id="41462"/>
    <lineage>
        <taxon>Eukaryota</taxon>
        <taxon>Viridiplantae</taxon>
        <taxon>Chlorophyta</taxon>
        <taxon>core chlorophytes</taxon>
        <taxon>Trebouxiophyceae</taxon>
        <taxon>Trebouxiales</taxon>
        <taxon>Trebouxiaceae</taxon>
        <taxon>Myrmecia</taxon>
    </lineage>
</organism>
<comment type="caution">
    <text evidence="4">The sequence shown here is derived from an EMBL/GenBank/DDBJ whole genome shotgun (WGS) entry which is preliminary data.</text>
</comment>
<sequence>MHTLQHHHHHSTAATRQWLRFDEQGGHSYATADKHKLVAQLGIPYRDLRILDPPVLAQATAAILIREKALVVNMECVRMIICKDQVLLLTVPTAGQGSLQGVAPAWDCAFAKDLRTRLVASSASSRDLMNMQVDKTLPYELHALEAALFSTVRILDMETTDLEAKAGPSLERLTQKVSNRELEMVRNIKSALNKLIDRVNKVKQVLEDILDDDNDMHDMYLARREQISEERSTTRGPTADCEAEATASRQASATRAASVTSRDSERVGSFPRLIEVISGHEGASSQLAKTGSSRYRSRGVFIPLRTANSNLKELEDAREAGQDGEAQLSRRPTMDNAEYAELDLALGEAAQTVAFLKGINLVDPHDIEDCEDLLETYLKQVEGPLSRLNILQERVDATEALVAMSLDHRRNELVAFDLMLTILTVAIAFVSMVASIFGMNLYLIWVNTPLWVFLLACLGSVAVALSFIGSAVYYARLKGLLFIPAPSGGKPMALGVHGHV</sequence>
<dbReference type="PANTHER" id="PTHR13890:SF31">
    <property type="entry name" value="MAGNESIUM TRANSPORTER MRS2-2-RELATED"/>
    <property type="match status" value="1"/>
</dbReference>
<keyword evidence="2" id="KW-0406">Ion transport</keyword>
<keyword evidence="5" id="KW-1185">Reference proteome</keyword>
<dbReference type="Proteomes" id="UP001489004">
    <property type="component" value="Unassembled WGS sequence"/>
</dbReference>
<dbReference type="Gene3D" id="2.40.128.330">
    <property type="match status" value="1"/>
</dbReference>
<keyword evidence="2" id="KW-0472">Membrane</keyword>
<feature type="transmembrane region" description="Helical" evidence="2">
    <location>
        <begin position="418"/>
        <end position="445"/>
    </location>
</feature>
<comment type="function">
    <text evidence="2">Magnesium transporter that may mediate the influx of magnesium.</text>
</comment>
<feature type="compositionally biased region" description="Low complexity" evidence="3">
    <location>
        <begin position="244"/>
        <end position="261"/>
    </location>
</feature>
<gene>
    <name evidence="4" type="ORF">WJX72_007175</name>
</gene>
<evidence type="ECO:0000256" key="2">
    <source>
        <dbReference type="RuleBase" id="RU366041"/>
    </source>
</evidence>
<evidence type="ECO:0000313" key="4">
    <source>
        <dbReference type="EMBL" id="KAK9804816.1"/>
    </source>
</evidence>
<dbReference type="CDD" id="cd12823">
    <property type="entry name" value="Mrs2_Mfm1p-like"/>
    <property type="match status" value="1"/>
</dbReference>
<dbReference type="GO" id="GO:0016020">
    <property type="term" value="C:membrane"/>
    <property type="evidence" value="ECO:0007669"/>
    <property type="project" value="UniProtKB-SubCell"/>
</dbReference>
<dbReference type="PANTHER" id="PTHR13890">
    <property type="entry name" value="RNA SPLICING PROTEIN MRS2, MITOCHONDRIAL"/>
    <property type="match status" value="1"/>
</dbReference>
<dbReference type="AlphaFoldDB" id="A0AAW1P503"/>
<comment type="subcellular location">
    <subcellularLocation>
        <location evidence="2">Membrane</location>
        <topology evidence="2">Multi-pass membrane protein</topology>
    </subcellularLocation>
</comment>
<keyword evidence="2" id="KW-0813">Transport</keyword>
<feature type="region of interest" description="Disordered" evidence="3">
    <location>
        <begin position="225"/>
        <end position="264"/>
    </location>
</feature>
<feature type="transmembrane region" description="Helical" evidence="2">
    <location>
        <begin position="451"/>
        <end position="475"/>
    </location>
</feature>
<proteinExistence type="inferred from homology"/>
<name>A0AAW1P503_9CHLO</name>
<dbReference type="GO" id="GO:0015095">
    <property type="term" value="F:magnesium ion transmembrane transporter activity"/>
    <property type="evidence" value="ECO:0007669"/>
    <property type="project" value="UniProtKB-ARBA"/>
</dbReference>
<keyword evidence="2" id="KW-0460">Magnesium</keyword>
<evidence type="ECO:0000256" key="3">
    <source>
        <dbReference type="SAM" id="MobiDB-lite"/>
    </source>
</evidence>
<dbReference type="EMBL" id="JALJOR010000017">
    <property type="protein sequence ID" value="KAK9804816.1"/>
    <property type="molecule type" value="Genomic_DNA"/>
</dbReference>
<comment type="similarity">
    <text evidence="1 2">Belongs to the CorA metal ion transporter (MIT) (TC 1.A.35.5) family.</text>
</comment>
<dbReference type="InterPro" id="IPR039204">
    <property type="entry name" value="MRS2-like"/>
</dbReference>
<evidence type="ECO:0000313" key="5">
    <source>
        <dbReference type="Proteomes" id="UP001489004"/>
    </source>
</evidence>
<dbReference type="Gene3D" id="1.20.58.340">
    <property type="entry name" value="Magnesium transport protein CorA, transmembrane region"/>
    <property type="match status" value="1"/>
</dbReference>
<reference evidence="4 5" key="1">
    <citation type="journal article" date="2024" name="Nat. Commun.">
        <title>Phylogenomics reveals the evolutionary origins of lichenization in chlorophyte algae.</title>
        <authorList>
            <person name="Puginier C."/>
            <person name="Libourel C."/>
            <person name="Otte J."/>
            <person name="Skaloud P."/>
            <person name="Haon M."/>
            <person name="Grisel S."/>
            <person name="Petersen M."/>
            <person name="Berrin J.G."/>
            <person name="Delaux P.M."/>
            <person name="Dal Grande F."/>
            <person name="Keller J."/>
        </authorList>
    </citation>
    <scope>NUCLEOTIDE SEQUENCE [LARGE SCALE GENOMIC DNA]</scope>
    <source>
        <strain evidence="4 5">SAG 2043</strain>
    </source>
</reference>
<evidence type="ECO:0000256" key="1">
    <source>
        <dbReference type="ARBA" id="ARBA00007535"/>
    </source>
</evidence>